<sequence length="223" mass="24123">MSLTALVLILLGIVGQWSLSRPDFPGRDLLAGLTDPGGESNLAAAFSAGLLVSAAGLFALIASAKRQDVYARVWRGLAWVFAYLAVDEFAMLHERTVVFIRDALGAEATQGILHHAWVLPYAVFCVVVFSSTARFLLHLPSRTRLLILLAGALYVGGALGFEMLEGPIAAKYGVENNVIRTMIVVEEILEVTGVILLISALLEYMRTHLAGVRFDFGLQNGRP</sequence>
<evidence type="ECO:0000256" key="1">
    <source>
        <dbReference type="SAM" id="Phobius"/>
    </source>
</evidence>
<name>A0A2K3UT94_9DEIO</name>
<protein>
    <submittedName>
        <fullName evidence="2">Multidrug transporter</fullName>
    </submittedName>
</protein>
<dbReference type="EMBL" id="PPPD01000002">
    <property type="protein sequence ID" value="PNY79765.1"/>
    <property type="molecule type" value="Genomic_DNA"/>
</dbReference>
<organism evidence="2 3">
    <name type="scientific">Deinococcus koreensis</name>
    <dbReference type="NCBI Taxonomy" id="2054903"/>
    <lineage>
        <taxon>Bacteria</taxon>
        <taxon>Thermotogati</taxon>
        <taxon>Deinococcota</taxon>
        <taxon>Deinococci</taxon>
        <taxon>Deinococcales</taxon>
        <taxon>Deinococcaceae</taxon>
        <taxon>Deinococcus</taxon>
    </lineage>
</organism>
<feature type="transmembrane region" description="Helical" evidence="1">
    <location>
        <begin position="184"/>
        <end position="204"/>
    </location>
</feature>
<dbReference type="Proteomes" id="UP000236379">
    <property type="component" value="Unassembled WGS sequence"/>
</dbReference>
<feature type="transmembrane region" description="Helical" evidence="1">
    <location>
        <begin position="42"/>
        <end position="61"/>
    </location>
</feature>
<dbReference type="AlphaFoldDB" id="A0A2K3UT94"/>
<feature type="transmembrane region" description="Helical" evidence="1">
    <location>
        <begin position="145"/>
        <end position="164"/>
    </location>
</feature>
<gene>
    <name evidence="2" type="ORF">CVO96_17595</name>
</gene>
<comment type="caution">
    <text evidence="2">The sequence shown here is derived from an EMBL/GenBank/DDBJ whole genome shotgun (WGS) entry which is preliminary data.</text>
</comment>
<accession>A0A2K3UT94</accession>
<feature type="transmembrane region" description="Helical" evidence="1">
    <location>
        <begin position="112"/>
        <end position="133"/>
    </location>
</feature>
<evidence type="ECO:0000313" key="3">
    <source>
        <dbReference type="Proteomes" id="UP000236379"/>
    </source>
</evidence>
<keyword evidence="1" id="KW-1133">Transmembrane helix</keyword>
<reference evidence="2 3" key="1">
    <citation type="submission" date="2018-01" db="EMBL/GenBank/DDBJ databases">
        <title>Deinococcus koreensis sp. nov., a radiation-resistant bacterium isolated from river water.</title>
        <authorList>
            <person name="Choi A."/>
        </authorList>
    </citation>
    <scope>NUCLEOTIDE SEQUENCE [LARGE SCALE GENOMIC DNA]</scope>
    <source>
        <strain evidence="2 3">SJW1-2</strain>
    </source>
</reference>
<keyword evidence="3" id="KW-1185">Reference proteome</keyword>
<proteinExistence type="predicted"/>
<keyword evidence="1" id="KW-0472">Membrane</keyword>
<evidence type="ECO:0000313" key="2">
    <source>
        <dbReference type="EMBL" id="PNY79765.1"/>
    </source>
</evidence>
<feature type="transmembrane region" description="Helical" evidence="1">
    <location>
        <begin position="73"/>
        <end position="92"/>
    </location>
</feature>
<keyword evidence="1" id="KW-0812">Transmembrane</keyword>